<dbReference type="InterPro" id="IPR036847">
    <property type="entry name" value="RimP_C_sf"/>
</dbReference>
<dbReference type="RefSeq" id="WP_191178404.1">
    <property type="nucleotide sequence ID" value="NZ_JACXXP010000002.1"/>
</dbReference>
<evidence type="ECO:0000313" key="7">
    <source>
        <dbReference type="EMBL" id="MCC9034885.1"/>
    </source>
</evidence>
<proteinExistence type="inferred from homology"/>
<dbReference type="GO" id="GO:0000028">
    <property type="term" value="P:ribosomal small subunit assembly"/>
    <property type="evidence" value="ECO:0007669"/>
    <property type="project" value="TreeGrafter"/>
</dbReference>
<evidence type="ECO:0000313" key="8">
    <source>
        <dbReference type="Proteomes" id="UP000603715"/>
    </source>
</evidence>
<accession>A0A9Q3YVP0</accession>
<dbReference type="Gene3D" id="2.30.30.180">
    <property type="entry name" value="Ribosome maturation factor RimP, C-terminal domain"/>
    <property type="match status" value="1"/>
</dbReference>
<evidence type="ECO:0000313" key="9">
    <source>
        <dbReference type="Proteomes" id="UP001107960"/>
    </source>
</evidence>
<keyword evidence="2 3" id="KW-0690">Ribosome biogenesis</keyword>
<comment type="similarity">
    <text evidence="3">Belongs to the RimP family.</text>
</comment>
<dbReference type="PANTHER" id="PTHR33867:SF1">
    <property type="entry name" value="RIBOSOME MATURATION FACTOR RIMP"/>
    <property type="match status" value="1"/>
</dbReference>
<dbReference type="GO" id="GO:0006412">
    <property type="term" value="P:translation"/>
    <property type="evidence" value="ECO:0007669"/>
    <property type="project" value="TreeGrafter"/>
</dbReference>
<dbReference type="EMBL" id="JACXXP010000002">
    <property type="protein sequence ID" value="MBD3903811.1"/>
    <property type="molecule type" value="Genomic_DNA"/>
</dbReference>
<reference evidence="6" key="3">
    <citation type="submission" date="2024-05" db="EMBL/GenBank/DDBJ databases">
        <title>Description of novel Chryseobacterium sp. strain C-2.</title>
        <authorList>
            <person name="Saticioglu I.B."/>
        </authorList>
    </citation>
    <scope>NUCLEOTIDE SEQUENCE</scope>
    <source>
        <strain evidence="6">C-2</strain>
    </source>
</reference>
<evidence type="ECO:0000256" key="1">
    <source>
        <dbReference type="ARBA" id="ARBA00022490"/>
    </source>
</evidence>
<dbReference type="InterPro" id="IPR028989">
    <property type="entry name" value="RimP_N"/>
</dbReference>
<keyword evidence="1 3" id="KW-0963">Cytoplasm</keyword>
<dbReference type="CDD" id="cd01734">
    <property type="entry name" value="YlxS_C"/>
    <property type="match status" value="1"/>
</dbReference>
<dbReference type="SUPFAM" id="SSF75420">
    <property type="entry name" value="YhbC-like, N-terminal domain"/>
    <property type="match status" value="1"/>
</dbReference>
<gene>
    <name evidence="3 7" type="primary">rimP</name>
    <name evidence="6" type="ORF">IEW27_04280</name>
    <name evidence="7" type="ORF">LNP80_11585</name>
</gene>
<dbReference type="Proteomes" id="UP001107960">
    <property type="component" value="Unassembled WGS sequence"/>
</dbReference>
<dbReference type="AlphaFoldDB" id="A0A9Q3YVP0"/>
<comment type="function">
    <text evidence="3">Required for maturation of 30S ribosomal subunits.</text>
</comment>
<comment type="caution">
    <text evidence="7">The sequence shown here is derived from an EMBL/GenBank/DDBJ whole genome shotgun (WGS) entry which is preliminary data.</text>
</comment>
<reference evidence="8" key="2">
    <citation type="submission" date="2023-07" db="EMBL/GenBank/DDBJ databases">
        <title>Description of novel Chryseobacterium sp. strain C-2.</title>
        <authorList>
            <person name="Saticioglu I.B."/>
        </authorList>
    </citation>
    <scope>NUCLEOTIDE SEQUENCE [LARGE SCALE GENOMIC DNA]</scope>
    <source>
        <strain evidence="8">C-2</strain>
    </source>
</reference>
<evidence type="ECO:0000259" key="5">
    <source>
        <dbReference type="Pfam" id="PF17384"/>
    </source>
</evidence>
<feature type="domain" description="Ribosome maturation factor RimP C-terminal" evidence="5">
    <location>
        <begin position="80"/>
        <end position="155"/>
    </location>
</feature>
<evidence type="ECO:0000259" key="4">
    <source>
        <dbReference type="Pfam" id="PF02576"/>
    </source>
</evidence>
<dbReference type="EMBL" id="JAJJML010000001">
    <property type="protein sequence ID" value="MCC9034885.1"/>
    <property type="molecule type" value="Genomic_DNA"/>
</dbReference>
<dbReference type="Pfam" id="PF17384">
    <property type="entry name" value="DUF150_C"/>
    <property type="match status" value="1"/>
</dbReference>
<dbReference type="Gene3D" id="3.30.300.70">
    <property type="entry name" value="RimP-like superfamily, N-terminal"/>
    <property type="match status" value="1"/>
</dbReference>
<dbReference type="NCBIfam" id="NF002531">
    <property type="entry name" value="PRK02001.1"/>
    <property type="match status" value="1"/>
</dbReference>
<dbReference type="InterPro" id="IPR028998">
    <property type="entry name" value="RimP_C"/>
</dbReference>
<reference evidence="7" key="1">
    <citation type="submission" date="2021-11" db="EMBL/GenBank/DDBJ databases">
        <title>Description of novel Chryseobacterium species.</title>
        <authorList>
            <person name="Saticioglu I.B."/>
            <person name="Ay H."/>
            <person name="Altun S."/>
            <person name="Duman M."/>
        </authorList>
    </citation>
    <scope>NUCLEOTIDE SEQUENCE</scope>
    <source>
        <strain evidence="7">C-39</strain>
    </source>
</reference>
<evidence type="ECO:0000313" key="6">
    <source>
        <dbReference type="EMBL" id="MBD3903811.1"/>
    </source>
</evidence>
<dbReference type="PANTHER" id="PTHR33867">
    <property type="entry name" value="RIBOSOME MATURATION FACTOR RIMP"/>
    <property type="match status" value="1"/>
</dbReference>
<dbReference type="Proteomes" id="UP000603715">
    <property type="component" value="Unassembled WGS sequence"/>
</dbReference>
<organism evidence="7 9">
    <name type="scientific">Chryseobacterium muglaense</name>
    <dbReference type="NCBI Taxonomy" id="2893752"/>
    <lineage>
        <taxon>Bacteria</taxon>
        <taxon>Pseudomonadati</taxon>
        <taxon>Bacteroidota</taxon>
        <taxon>Flavobacteriia</taxon>
        <taxon>Flavobacteriales</taxon>
        <taxon>Weeksellaceae</taxon>
        <taxon>Chryseobacterium group</taxon>
        <taxon>Chryseobacterium</taxon>
    </lineage>
</organism>
<dbReference type="InterPro" id="IPR035956">
    <property type="entry name" value="RimP_N_sf"/>
</dbReference>
<sequence length="155" mass="17710">MEFRKNIETLLNDFLQTREDLFLLDLKFSAGDDITVILDGDNGVTVQDCLDASRAIEFNMDREEHDFSLQVMSAGLSEPLSTPRQFQKNIGREIEVLLTDSSEIEGELAKVDEEKITLILRYRKPKEVGKGKVDVEEEKEIPYSDIKKALVVLKF</sequence>
<dbReference type="SUPFAM" id="SSF74942">
    <property type="entry name" value="YhbC-like, C-terminal domain"/>
    <property type="match status" value="1"/>
</dbReference>
<comment type="subcellular location">
    <subcellularLocation>
        <location evidence="3">Cytoplasm</location>
    </subcellularLocation>
</comment>
<evidence type="ECO:0000256" key="3">
    <source>
        <dbReference type="HAMAP-Rule" id="MF_01077"/>
    </source>
</evidence>
<evidence type="ECO:0000256" key="2">
    <source>
        <dbReference type="ARBA" id="ARBA00022517"/>
    </source>
</evidence>
<keyword evidence="8" id="KW-1185">Reference proteome</keyword>
<name>A0A9Q3YVP0_9FLAO</name>
<dbReference type="HAMAP" id="MF_01077">
    <property type="entry name" value="RimP"/>
    <property type="match status" value="1"/>
</dbReference>
<dbReference type="Pfam" id="PF02576">
    <property type="entry name" value="RimP_N"/>
    <property type="match status" value="1"/>
</dbReference>
<dbReference type="InterPro" id="IPR003728">
    <property type="entry name" value="Ribosome_maturation_RimP"/>
</dbReference>
<protein>
    <recommendedName>
        <fullName evidence="3">Ribosome maturation factor RimP</fullName>
    </recommendedName>
</protein>
<dbReference type="GO" id="GO:0005829">
    <property type="term" value="C:cytosol"/>
    <property type="evidence" value="ECO:0007669"/>
    <property type="project" value="TreeGrafter"/>
</dbReference>
<feature type="domain" description="Ribosome maturation factor RimP N-terminal" evidence="4">
    <location>
        <begin position="33"/>
        <end position="76"/>
    </location>
</feature>